<organism evidence="3 4">
    <name type="scientific">Neobacillus driksii</name>
    <dbReference type="NCBI Taxonomy" id="3035913"/>
    <lineage>
        <taxon>Bacteria</taxon>
        <taxon>Bacillati</taxon>
        <taxon>Bacillota</taxon>
        <taxon>Bacilli</taxon>
        <taxon>Bacillales</taxon>
        <taxon>Bacillaceae</taxon>
        <taxon>Neobacillus</taxon>
    </lineage>
</organism>
<gene>
    <name evidence="3" type="ORF">P5G62_015190</name>
</gene>
<evidence type="ECO:0000313" key="4">
    <source>
        <dbReference type="Proteomes" id="UP001241748"/>
    </source>
</evidence>
<feature type="region of interest" description="Disordered" evidence="1">
    <location>
        <begin position="434"/>
        <end position="464"/>
    </location>
</feature>
<dbReference type="InterPro" id="IPR027417">
    <property type="entry name" value="P-loop_NTPase"/>
</dbReference>
<sequence length="704" mass="81922">MGNIFTYFTKTYFEYYLFIKEKEFYWPRDLTSTSPSFAKNKLHRAKEEIGDRVFIATGVRIMDDIKRFKNLDLIKKVTFKQMITHLGYVKEVINKPYICFYFKPENQKREKGESFPIDLIDTIKNYSEFASIPLTLRDKETLGKLSVIISTIKKWEAANRIKFTTAYIPKGVKDTENFPFYIKNTKSKGHFIIDAFGNSKFLSSATPPALKKEGSLFYSKETLDELLNELSSADPSCNWENYLKLLISRGNEYVKVSLTDEVFQKVDIKGWNQGISTRLLYKNDSIGDVQAIIKTLSNRKIIKLKDDQILLGDSYMKINPNTILYGPPGTGKTYYTSIYAVAIIEQETKTLEEIEKEDYSKVRERYNKYIDQGNIEFTTFHQSYSYEEFIEGIRPVLEDIDQVSGSDKTDNNLLYKLEPGVFKRISDRAKLKFKENESKENESDDEKIKLKENESNEGESDDEKVKNIPSNFVLIIDEINRGNISKIFGELITLIEPSKRMGMVEEIILKLPYSKKSFSVPQNLFILGTMNTADRSIALLDTALRRRFNFIEMLPKPNLLTKDSNDKDLIINGINIQLLLEMLNKRISITIGRDLTIGHSYFYELKEKPDILLLKEIFMDKIIPLLQEYFYDDFSKLRLVLNDTNKEAKYQFFIESPLNDLNSLFGNSIDYDDFQIDSNKKIYELNDSAFIEPNSYIGIYEWKK</sequence>
<dbReference type="InterPro" id="IPR011704">
    <property type="entry name" value="ATPase_dyneun-rel_AAA"/>
</dbReference>
<dbReference type="InterPro" id="IPR003593">
    <property type="entry name" value="AAA+_ATPase"/>
</dbReference>
<comment type="caution">
    <text evidence="3">The sequence shown here is derived from an EMBL/GenBank/DDBJ whole genome shotgun (WGS) entry which is preliminary data.</text>
</comment>
<dbReference type="PANTHER" id="PTHR37291">
    <property type="entry name" value="5-METHYLCYTOSINE-SPECIFIC RESTRICTION ENZYME B"/>
    <property type="match status" value="1"/>
</dbReference>
<accession>A0ABV4YVA7</accession>
<reference evidence="3 4" key="1">
    <citation type="submission" date="2024-05" db="EMBL/GenBank/DDBJ databases">
        <authorList>
            <person name="Venkateswaran K."/>
        </authorList>
    </citation>
    <scope>NUCLEOTIDE SEQUENCE [LARGE SCALE GENOMIC DNA]</scope>
    <source>
        <strain evidence="3 4">179-C4-2-HS</strain>
    </source>
</reference>
<dbReference type="InterPro" id="IPR052934">
    <property type="entry name" value="Methyl-DNA_Rec/Restrict_Enz"/>
</dbReference>
<keyword evidence="4" id="KW-1185">Reference proteome</keyword>
<dbReference type="Proteomes" id="UP001241748">
    <property type="component" value="Unassembled WGS sequence"/>
</dbReference>
<dbReference type="Pfam" id="PF07728">
    <property type="entry name" value="AAA_5"/>
    <property type="match status" value="1"/>
</dbReference>
<dbReference type="Gene3D" id="3.40.50.300">
    <property type="entry name" value="P-loop containing nucleotide triphosphate hydrolases"/>
    <property type="match status" value="1"/>
</dbReference>
<feature type="domain" description="AAA+ ATPase" evidence="2">
    <location>
        <begin position="318"/>
        <end position="558"/>
    </location>
</feature>
<dbReference type="EMBL" id="JAROBZ020000001">
    <property type="protein sequence ID" value="MFB3168461.1"/>
    <property type="molecule type" value="Genomic_DNA"/>
</dbReference>
<evidence type="ECO:0000313" key="3">
    <source>
        <dbReference type="EMBL" id="MFB3168461.1"/>
    </source>
</evidence>
<evidence type="ECO:0000256" key="1">
    <source>
        <dbReference type="SAM" id="MobiDB-lite"/>
    </source>
</evidence>
<protein>
    <submittedName>
        <fullName evidence="3">AAA family ATPase</fullName>
    </submittedName>
</protein>
<dbReference type="SMART" id="SM00382">
    <property type="entry name" value="AAA"/>
    <property type="match status" value="1"/>
</dbReference>
<feature type="compositionally biased region" description="Basic and acidic residues" evidence="1">
    <location>
        <begin position="434"/>
        <end position="454"/>
    </location>
</feature>
<dbReference type="RefSeq" id="WP_306072980.1">
    <property type="nucleotide sequence ID" value="NZ_JAROBZ020000001.1"/>
</dbReference>
<proteinExistence type="predicted"/>
<name>A0ABV4YVA7_9BACI</name>
<dbReference type="SUPFAM" id="SSF52540">
    <property type="entry name" value="P-loop containing nucleoside triphosphate hydrolases"/>
    <property type="match status" value="1"/>
</dbReference>
<dbReference type="PANTHER" id="PTHR37291:SF1">
    <property type="entry name" value="TYPE IV METHYL-DIRECTED RESTRICTION ENZYME ECOKMCRB SUBUNIT"/>
    <property type="match status" value="1"/>
</dbReference>
<evidence type="ECO:0000259" key="2">
    <source>
        <dbReference type="SMART" id="SM00382"/>
    </source>
</evidence>